<keyword evidence="2" id="KW-1185">Reference proteome</keyword>
<evidence type="ECO:0000313" key="1">
    <source>
        <dbReference type="EMBL" id="KAF2466668.1"/>
    </source>
</evidence>
<organism evidence="1 2">
    <name type="scientific">Lindgomyces ingoldianus</name>
    <dbReference type="NCBI Taxonomy" id="673940"/>
    <lineage>
        <taxon>Eukaryota</taxon>
        <taxon>Fungi</taxon>
        <taxon>Dikarya</taxon>
        <taxon>Ascomycota</taxon>
        <taxon>Pezizomycotina</taxon>
        <taxon>Dothideomycetes</taxon>
        <taxon>Pleosporomycetidae</taxon>
        <taxon>Pleosporales</taxon>
        <taxon>Lindgomycetaceae</taxon>
        <taxon>Lindgomyces</taxon>
    </lineage>
</organism>
<protein>
    <submittedName>
        <fullName evidence="1">Uncharacterized protein</fullName>
    </submittedName>
</protein>
<sequence length="418" mass="45523">MKEIRRTEVPPPGVVSKKKTKSPQTPSKLQLSTEFVGSSDDSGTETIPKAKQGKKPSKGKTPVTIGVHKPGVNGVPKKSQKSTPISIAAKKRANQRKGTPSSSSDDSDNANNQSVDYEQWQRKGDKSEGSSNESRTSSDSSSDDSDKEEINKANQRSAEKQVRAAQSHTVEFLPAQPFIPPKGFTAVPTHTNPSSQALKIFDNIEGKQIWHITAPASVSLSGLKDLASDKVLKGEPILSYNGTDYGFSVGEEKEEATRRVLVPSTVGYKAVPTRISQTLHLQQVIRLPKVSPKQADTNTTSAAAASITTSTVRAPRPQVKGLRMRYFPSGFGLQDPGIIGSSESEDDVPVTAGLGIPNGIHPSQKREKRKYDEVNGTERTESATKKHKKHRTPEEIKKREEKKAKKERKKEKGSAKMK</sequence>
<comment type="caution">
    <text evidence="1">The sequence shown here is derived from an EMBL/GenBank/DDBJ whole genome shotgun (WGS) entry which is preliminary data.</text>
</comment>
<name>A0ACB6QI89_9PLEO</name>
<evidence type="ECO:0000313" key="2">
    <source>
        <dbReference type="Proteomes" id="UP000799755"/>
    </source>
</evidence>
<dbReference type="Proteomes" id="UP000799755">
    <property type="component" value="Unassembled WGS sequence"/>
</dbReference>
<reference evidence="1" key="1">
    <citation type="journal article" date="2020" name="Stud. Mycol.">
        <title>101 Dothideomycetes genomes: a test case for predicting lifestyles and emergence of pathogens.</title>
        <authorList>
            <person name="Haridas S."/>
            <person name="Albert R."/>
            <person name="Binder M."/>
            <person name="Bloem J."/>
            <person name="Labutti K."/>
            <person name="Salamov A."/>
            <person name="Andreopoulos B."/>
            <person name="Baker S."/>
            <person name="Barry K."/>
            <person name="Bills G."/>
            <person name="Bluhm B."/>
            <person name="Cannon C."/>
            <person name="Castanera R."/>
            <person name="Culley D."/>
            <person name="Daum C."/>
            <person name="Ezra D."/>
            <person name="Gonzalez J."/>
            <person name="Henrissat B."/>
            <person name="Kuo A."/>
            <person name="Liang C."/>
            <person name="Lipzen A."/>
            <person name="Lutzoni F."/>
            <person name="Magnuson J."/>
            <person name="Mondo S."/>
            <person name="Nolan M."/>
            <person name="Ohm R."/>
            <person name="Pangilinan J."/>
            <person name="Park H.-J."/>
            <person name="Ramirez L."/>
            <person name="Alfaro M."/>
            <person name="Sun H."/>
            <person name="Tritt A."/>
            <person name="Yoshinaga Y."/>
            <person name="Zwiers L.-H."/>
            <person name="Turgeon B."/>
            <person name="Goodwin S."/>
            <person name="Spatafora J."/>
            <person name="Crous P."/>
            <person name="Grigoriev I."/>
        </authorList>
    </citation>
    <scope>NUCLEOTIDE SEQUENCE</scope>
    <source>
        <strain evidence="1">ATCC 200398</strain>
    </source>
</reference>
<proteinExistence type="predicted"/>
<dbReference type="EMBL" id="MU003523">
    <property type="protein sequence ID" value="KAF2466668.1"/>
    <property type="molecule type" value="Genomic_DNA"/>
</dbReference>
<gene>
    <name evidence="1" type="ORF">BDR25DRAFT_292997</name>
</gene>
<accession>A0ACB6QI89</accession>